<dbReference type="EMBL" id="CBTJ020000001">
    <property type="protein sequence ID" value="CDI00833.1"/>
    <property type="molecule type" value="Genomic_DNA"/>
</dbReference>
<dbReference type="Proteomes" id="UP000035760">
    <property type="component" value="Unassembled WGS sequence"/>
</dbReference>
<keyword evidence="3" id="KW-1185">Reference proteome</keyword>
<organism evidence="2 3">
    <name type="scientific">Candidatus Competibacter denitrificans Run_A_D11</name>
    <dbReference type="NCBI Taxonomy" id="1400863"/>
    <lineage>
        <taxon>Bacteria</taxon>
        <taxon>Pseudomonadati</taxon>
        <taxon>Pseudomonadota</taxon>
        <taxon>Gammaproteobacteria</taxon>
        <taxon>Candidatus Competibacteraceae</taxon>
        <taxon>Candidatus Competibacter</taxon>
    </lineage>
</organism>
<reference evidence="2" key="2">
    <citation type="submission" date="2014-03" db="EMBL/GenBank/DDBJ databases">
        <title>Candidatus Competibacter-lineage genomes retrieved from metagenomes reveal functional metabolic diversity.</title>
        <authorList>
            <person name="McIlroy S.J."/>
            <person name="Albertsen M."/>
            <person name="Andresen E.K."/>
            <person name="Saunders A.M."/>
            <person name="Kristiansen R."/>
            <person name="Stokholm-Bjerregaard M."/>
            <person name="Nielsen K.L."/>
            <person name="Nielsen P.H."/>
        </authorList>
    </citation>
    <scope>NUCLEOTIDE SEQUENCE</scope>
    <source>
        <strain evidence="2">Run_A_D11</strain>
    </source>
</reference>
<dbReference type="STRING" id="1400863.BN873_10089"/>
<feature type="region of interest" description="Disordered" evidence="1">
    <location>
        <begin position="18"/>
        <end position="58"/>
    </location>
</feature>
<dbReference type="AlphaFoldDB" id="W6MAP1"/>
<protein>
    <submittedName>
        <fullName evidence="2">Uncharacterized protein</fullName>
    </submittedName>
</protein>
<feature type="compositionally biased region" description="Basic and acidic residues" evidence="1">
    <location>
        <begin position="35"/>
        <end position="58"/>
    </location>
</feature>
<proteinExistence type="predicted"/>
<reference evidence="2" key="1">
    <citation type="submission" date="2013-07" db="EMBL/GenBank/DDBJ databases">
        <authorList>
            <person name="McIlroy S."/>
        </authorList>
    </citation>
    <scope>NUCLEOTIDE SEQUENCE [LARGE SCALE GENOMIC DNA]</scope>
    <source>
        <strain evidence="2">Run_A_D11</strain>
    </source>
</reference>
<gene>
    <name evidence="2" type="ORF">BN873_10089</name>
</gene>
<comment type="caution">
    <text evidence="2">The sequence shown here is derived from an EMBL/GenBank/DDBJ whole genome shotgun (WGS) entry which is preliminary data.</text>
</comment>
<evidence type="ECO:0000313" key="3">
    <source>
        <dbReference type="Proteomes" id="UP000035760"/>
    </source>
</evidence>
<name>W6MAP1_9GAMM</name>
<evidence type="ECO:0000313" key="2">
    <source>
        <dbReference type="EMBL" id="CDI00833.1"/>
    </source>
</evidence>
<accession>W6MAP1</accession>
<evidence type="ECO:0000256" key="1">
    <source>
        <dbReference type="SAM" id="MobiDB-lite"/>
    </source>
</evidence>
<sequence>MEKQKKGAANALFFMAKNLSAERPDSPKQAQQADKATDGVQRKRAELNSRAVENRKEGEGFKQNRWWAMLGSNQRPLPCEGSALPLS</sequence>
<dbReference type="AntiFam" id="ANF00011">
    <property type="entry name" value="tRNA translation"/>
</dbReference>